<name>A0ABY8V2V1_9BACI</name>
<evidence type="ECO:0000256" key="1">
    <source>
        <dbReference type="SAM" id="MobiDB-lite"/>
    </source>
</evidence>
<evidence type="ECO:0000313" key="3">
    <source>
        <dbReference type="Proteomes" id="UP001236652"/>
    </source>
</evidence>
<reference evidence="2 3" key="1">
    <citation type="submission" date="2023-05" db="EMBL/GenBank/DDBJ databases">
        <title>Comparative genomics reveals the evidence of polycyclic aromatic hydrocarbons degradation in moderately halophilic genus Pontibacillus.</title>
        <authorList>
            <person name="Yang H."/>
            <person name="Qian Z."/>
        </authorList>
    </citation>
    <scope>NUCLEOTIDE SEQUENCE [LARGE SCALE GENOMIC DNA]</scope>
    <source>
        <strain evidence="3">HN14</strain>
    </source>
</reference>
<evidence type="ECO:0000313" key="2">
    <source>
        <dbReference type="EMBL" id="WIF99582.1"/>
    </source>
</evidence>
<sequence>MNKADLNCRKEQRNEERQPGVSKAARECVKWSWNEERERWNEEK</sequence>
<proteinExistence type="predicted"/>
<protein>
    <submittedName>
        <fullName evidence="2">Uncharacterized protein</fullName>
    </submittedName>
</protein>
<organism evidence="2 3">
    <name type="scientific">Pontibacillus chungwhensis</name>
    <dbReference type="NCBI Taxonomy" id="265426"/>
    <lineage>
        <taxon>Bacteria</taxon>
        <taxon>Bacillati</taxon>
        <taxon>Bacillota</taxon>
        <taxon>Bacilli</taxon>
        <taxon>Bacillales</taxon>
        <taxon>Bacillaceae</taxon>
        <taxon>Pontibacillus</taxon>
    </lineage>
</organism>
<keyword evidence="3" id="KW-1185">Reference proteome</keyword>
<dbReference type="Proteomes" id="UP001236652">
    <property type="component" value="Chromosome"/>
</dbReference>
<accession>A0ABY8V2V1</accession>
<feature type="region of interest" description="Disordered" evidence="1">
    <location>
        <begin position="1"/>
        <end position="24"/>
    </location>
</feature>
<dbReference type="RefSeq" id="WP_255686752.1">
    <property type="nucleotide sequence ID" value="NZ_CP126446.1"/>
</dbReference>
<dbReference type="EMBL" id="CP126446">
    <property type="protein sequence ID" value="WIF99582.1"/>
    <property type="molecule type" value="Genomic_DNA"/>
</dbReference>
<gene>
    <name evidence="2" type="ORF">QNI29_07965</name>
</gene>